<sequence length="278" mass="32307">MNIEDSDLNKKDDSLNADDDDSIHDKMDNISKGTAIVDVKEETMNIEDNDLNEKDESLNAEDSEEIQSAILDKRNKCKETLKSFCENVLISLLGHIRMSEISAKVWMASYKTDWFKKYSDYLQKEDSFSNISKPRQKYAEVTSARTSDDEEGRHDASVNVLSNPVLSNDATVLSKQQYEEIKNTTKTFTIPIQPIPALRWGESLFNYDKSFKSDEEYLLGGRNWKLEVYVCRSHLDDDEFNDYEESYGFYMELFRSDSDDQSQNEWETFTGKCQLKWI</sequence>
<reference evidence="2" key="1">
    <citation type="submission" date="2021-05" db="EMBL/GenBank/DDBJ databases">
        <authorList>
            <person name="Alioto T."/>
            <person name="Alioto T."/>
            <person name="Gomez Garrido J."/>
        </authorList>
    </citation>
    <scope>NUCLEOTIDE SEQUENCE</scope>
</reference>
<name>A0A8D8X178_9HEMI</name>
<protein>
    <recommendedName>
        <fullName evidence="3">MATH domain-containing protein</fullName>
    </recommendedName>
</protein>
<dbReference type="AlphaFoldDB" id="A0A8D8X178"/>
<evidence type="ECO:0000256" key="1">
    <source>
        <dbReference type="SAM" id="MobiDB-lite"/>
    </source>
</evidence>
<dbReference type="EMBL" id="HBUF01246590">
    <property type="protein sequence ID" value="CAG6678663.1"/>
    <property type="molecule type" value="Transcribed_RNA"/>
</dbReference>
<evidence type="ECO:0008006" key="3">
    <source>
        <dbReference type="Google" id="ProtNLM"/>
    </source>
</evidence>
<organism evidence="2">
    <name type="scientific">Cacopsylla melanoneura</name>
    <dbReference type="NCBI Taxonomy" id="428564"/>
    <lineage>
        <taxon>Eukaryota</taxon>
        <taxon>Metazoa</taxon>
        <taxon>Ecdysozoa</taxon>
        <taxon>Arthropoda</taxon>
        <taxon>Hexapoda</taxon>
        <taxon>Insecta</taxon>
        <taxon>Pterygota</taxon>
        <taxon>Neoptera</taxon>
        <taxon>Paraneoptera</taxon>
        <taxon>Hemiptera</taxon>
        <taxon>Sternorrhyncha</taxon>
        <taxon>Psylloidea</taxon>
        <taxon>Psyllidae</taxon>
        <taxon>Psyllinae</taxon>
        <taxon>Cacopsylla</taxon>
    </lineage>
</organism>
<accession>A0A8D8X178</accession>
<evidence type="ECO:0000313" key="2">
    <source>
        <dbReference type="EMBL" id="CAG6678663.1"/>
    </source>
</evidence>
<feature type="region of interest" description="Disordered" evidence="1">
    <location>
        <begin position="1"/>
        <end position="27"/>
    </location>
</feature>
<proteinExistence type="predicted"/>